<keyword evidence="4" id="KW-1134">Transmembrane beta strand</keyword>
<evidence type="ECO:0000313" key="12">
    <source>
        <dbReference type="Proteomes" id="UP000053372"/>
    </source>
</evidence>
<dbReference type="InterPro" id="IPR005565">
    <property type="entry name" value="Hemolysn_activator_HlyB_C"/>
</dbReference>
<gene>
    <name evidence="11" type="ORF">BC008_15390</name>
</gene>
<evidence type="ECO:0000256" key="3">
    <source>
        <dbReference type="ARBA" id="ARBA00022448"/>
    </source>
</evidence>
<dbReference type="GO" id="GO:0098046">
    <property type="term" value="C:type V protein secretion system complex"/>
    <property type="evidence" value="ECO:0007669"/>
    <property type="project" value="TreeGrafter"/>
</dbReference>
<organism evidence="11 12">
    <name type="scientific">Mastigocoleus testarum BC008</name>
    <dbReference type="NCBI Taxonomy" id="371196"/>
    <lineage>
        <taxon>Bacteria</taxon>
        <taxon>Bacillati</taxon>
        <taxon>Cyanobacteriota</taxon>
        <taxon>Cyanophyceae</taxon>
        <taxon>Nostocales</taxon>
        <taxon>Hapalosiphonaceae</taxon>
        <taxon>Mastigocoleus</taxon>
    </lineage>
</organism>
<keyword evidence="5" id="KW-0812">Transmembrane</keyword>
<dbReference type="AlphaFoldDB" id="A0A0V7ZH93"/>
<evidence type="ECO:0000256" key="7">
    <source>
        <dbReference type="ARBA" id="ARBA00023136"/>
    </source>
</evidence>
<comment type="caution">
    <text evidence="11">The sequence shown here is derived from an EMBL/GenBank/DDBJ whole genome shotgun (WGS) entry which is preliminary data.</text>
</comment>
<feature type="region of interest" description="Disordered" evidence="9">
    <location>
        <begin position="35"/>
        <end position="77"/>
    </location>
</feature>
<dbReference type="EMBL" id="LMTZ01000131">
    <property type="protein sequence ID" value="KST63837.1"/>
    <property type="molecule type" value="Genomic_DNA"/>
</dbReference>
<evidence type="ECO:0000256" key="6">
    <source>
        <dbReference type="ARBA" id="ARBA00022927"/>
    </source>
</evidence>
<feature type="compositionally biased region" description="Pro residues" evidence="9">
    <location>
        <begin position="35"/>
        <end position="45"/>
    </location>
</feature>
<feature type="domain" description="POTRA" evidence="10">
    <location>
        <begin position="94"/>
        <end position="170"/>
    </location>
</feature>
<name>A0A0V7ZH93_9CYAN</name>
<dbReference type="Gene3D" id="3.10.20.310">
    <property type="entry name" value="membrane protein fhac"/>
    <property type="match status" value="1"/>
</dbReference>
<keyword evidence="6" id="KW-0653">Protein transport</keyword>
<feature type="compositionally biased region" description="Pro residues" evidence="9">
    <location>
        <begin position="60"/>
        <end position="69"/>
    </location>
</feature>
<dbReference type="Proteomes" id="UP000053372">
    <property type="component" value="Unassembled WGS sequence"/>
</dbReference>
<dbReference type="Pfam" id="PF03865">
    <property type="entry name" value="ShlB"/>
    <property type="match status" value="1"/>
</dbReference>
<dbReference type="GO" id="GO:0046819">
    <property type="term" value="P:protein secretion by the type V secretion system"/>
    <property type="evidence" value="ECO:0007669"/>
    <property type="project" value="TreeGrafter"/>
</dbReference>
<evidence type="ECO:0000313" key="11">
    <source>
        <dbReference type="EMBL" id="KST63837.1"/>
    </source>
</evidence>
<evidence type="ECO:0000256" key="2">
    <source>
        <dbReference type="ARBA" id="ARBA00009055"/>
    </source>
</evidence>
<comment type="similarity">
    <text evidence="2">Belongs to the TPS (TC 1.B.20) family.</text>
</comment>
<evidence type="ECO:0000256" key="8">
    <source>
        <dbReference type="ARBA" id="ARBA00023237"/>
    </source>
</evidence>
<dbReference type="InterPro" id="IPR013686">
    <property type="entry name" value="Polypept-transport_assoc_ShlB"/>
</dbReference>
<dbReference type="Pfam" id="PF08479">
    <property type="entry name" value="POTRA_2"/>
    <property type="match status" value="1"/>
</dbReference>
<keyword evidence="7" id="KW-0472">Membrane</keyword>
<dbReference type="GO" id="GO:0008320">
    <property type="term" value="F:protein transmembrane transporter activity"/>
    <property type="evidence" value="ECO:0007669"/>
    <property type="project" value="TreeGrafter"/>
</dbReference>
<evidence type="ECO:0000256" key="4">
    <source>
        <dbReference type="ARBA" id="ARBA00022452"/>
    </source>
</evidence>
<dbReference type="GO" id="GO:0009279">
    <property type="term" value="C:cell outer membrane"/>
    <property type="evidence" value="ECO:0007669"/>
    <property type="project" value="UniProtKB-SubCell"/>
</dbReference>
<dbReference type="Gene3D" id="2.40.160.50">
    <property type="entry name" value="membrane protein fhac: a member of the omp85/tpsb transporter family"/>
    <property type="match status" value="1"/>
</dbReference>
<evidence type="ECO:0000259" key="10">
    <source>
        <dbReference type="PROSITE" id="PS51779"/>
    </source>
</evidence>
<evidence type="ECO:0000256" key="5">
    <source>
        <dbReference type="ARBA" id="ARBA00022692"/>
    </source>
</evidence>
<evidence type="ECO:0000256" key="9">
    <source>
        <dbReference type="SAM" id="MobiDB-lite"/>
    </source>
</evidence>
<dbReference type="PROSITE" id="PS51779">
    <property type="entry name" value="POTRA"/>
    <property type="match status" value="1"/>
</dbReference>
<protein>
    <recommendedName>
        <fullName evidence="10">POTRA domain-containing protein</fullName>
    </recommendedName>
</protein>
<sequence length="581" mass="64802">MKVLYSIYKLILITSSTIFTLGILSSRILAQPNIPPGINIPPDPPDPIERTSPPEDEPSTIPPRTPEPQDPILIPPENQKIPKREEEGVFKETFSVKQIEILGSTVLRKEIEELKNKLLEKRQVSFEELLQLRSDITKLYIDNGYINSGAFLLSQIIDTDGVVKIQVVEGELEDIQLTGLKRLRANYVRSRIKRATTTPLNKNRLERALQLLQIDPLISQVNAELTAGSTPGKNILKLIVKEAPAFHAGVFTRNSQSPSIGSLQAGIFAVHDNVLGFGDSLRGEYGITEGLNLYDINYTFPVNSKNGKIGFRFTNTDSRIIEDDFEDIDIRSEAQTYSLNFRQPLTLTPNSEFALGLALDLRRSQTFILDDIPFSFSQGAEDGESNVTVIRFSQDWVQRNTKTVLAARSQFSFGIDAFDATTNNSGTDGRFFSWLGQFQWVQQVTPRSILVSRLNAQLTPDSLLSLEKFSAGGVNTVRGYRQNELVTDNAVTGSVELFIPLTPNSNELRIAPFFDIAAVWNNRGSNPDPNIIAGTGVGLLWQPRPDLNLRLDYGLPLVSVEDRGNTLQDNGLYFSVQYQPF</sequence>
<keyword evidence="12" id="KW-1185">Reference proteome</keyword>
<dbReference type="PANTHER" id="PTHR34597">
    <property type="entry name" value="SLR1661 PROTEIN"/>
    <property type="match status" value="1"/>
</dbReference>
<evidence type="ECO:0000256" key="1">
    <source>
        <dbReference type="ARBA" id="ARBA00004442"/>
    </source>
</evidence>
<keyword evidence="8" id="KW-0998">Cell outer membrane</keyword>
<dbReference type="InterPro" id="IPR034746">
    <property type="entry name" value="POTRA"/>
</dbReference>
<proteinExistence type="inferred from homology"/>
<reference evidence="11 12" key="1">
    <citation type="journal article" date="2015" name="Genome Announc.">
        <title>Draft Genome of the Euendolithic (true boring) Cyanobacterium Mastigocoleus testarum strain BC008.</title>
        <authorList>
            <person name="Guida B.S."/>
            <person name="Garcia-Pichel F."/>
        </authorList>
    </citation>
    <scope>NUCLEOTIDE SEQUENCE [LARGE SCALE GENOMIC DNA]</scope>
    <source>
        <strain evidence="11 12">BC008</strain>
    </source>
</reference>
<comment type="subcellular location">
    <subcellularLocation>
        <location evidence="1">Cell outer membrane</location>
    </subcellularLocation>
</comment>
<dbReference type="PANTHER" id="PTHR34597:SF3">
    <property type="entry name" value="OUTER MEMBRANE TRANSPORTER CDIB"/>
    <property type="match status" value="1"/>
</dbReference>
<keyword evidence="3" id="KW-0813">Transport</keyword>
<dbReference type="InterPro" id="IPR051544">
    <property type="entry name" value="TPS_OM_transporter"/>
</dbReference>
<accession>A0A0V7ZH93</accession>